<sequence length="304" mass="34632">MKFSIDATPPFRLDLTVWALRRRDKNIVDRWDGSRYSRTWVYDGKIILINLTQTGTEAHPKVIAELKSKSDLPPDFEKEIRQWALKVLGLNVDLGLFYKLTEFNAIIARLAREFKGVKPPRFPSIFEAMVNAIACQQVSLDAGIQILNRLCVQFGARFEENEGVLYAFPRPEDLANASEAEIKKAGFSSQKARSIKALATTIQEKTMNLNELERMPNESIVKCLMEIRGIGRWSAEYALLRGLGRLDSFPGDDVGAGNNLQRMFSLDAKPDYEQIKDLTSAWQPYQGMVYFHLLLERLRSRGLI</sequence>
<organism evidence="7 8">
    <name type="scientific">Dehalogenimonas etheniformans</name>
    <dbReference type="NCBI Taxonomy" id="1536648"/>
    <lineage>
        <taxon>Bacteria</taxon>
        <taxon>Bacillati</taxon>
        <taxon>Chloroflexota</taxon>
        <taxon>Dehalococcoidia</taxon>
        <taxon>Dehalococcoidales</taxon>
        <taxon>Dehalococcoidaceae</taxon>
        <taxon>Dehalogenimonas</taxon>
    </lineage>
</organism>
<evidence type="ECO:0000256" key="3">
    <source>
        <dbReference type="ARBA" id="ARBA00012000"/>
    </source>
</evidence>
<comment type="similarity">
    <text evidence="2">Belongs to the alkylbase DNA glycosidase AlkA family.</text>
</comment>
<evidence type="ECO:0000313" key="7">
    <source>
        <dbReference type="EMBL" id="PPD57295.1"/>
    </source>
</evidence>
<dbReference type="GO" id="GO:0008725">
    <property type="term" value="F:DNA-3-methyladenine glycosylase activity"/>
    <property type="evidence" value="ECO:0007669"/>
    <property type="project" value="TreeGrafter"/>
</dbReference>
<name>A0A2P5P4T4_9CHLR</name>
<dbReference type="GO" id="GO:0006307">
    <property type="term" value="P:DNA alkylation repair"/>
    <property type="evidence" value="ECO:0007669"/>
    <property type="project" value="TreeGrafter"/>
</dbReference>
<dbReference type="EMBL" id="JQAN02000014">
    <property type="protein sequence ID" value="PPD57295.1"/>
    <property type="molecule type" value="Genomic_DNA"/>
</dbReference>
<dbReference type="GO" id="GO:0032993">
    <property type="term" value="C:protein-DNA complex"/>
    <property type="evidence" value="ECO:0007669"/>
    <property type="project" value="TreeGrafter"/>
</dbReference>
<dbReference type="InterPro" id="IPR037046">
    <property type="entry name" value="AlkA_N_sf"/>
</dbReference>
<evidence type="ECO:0000313" key="8">
    <source>
        <dbReference type="Proteomes" id="UP000235653"/>
    </source>
</evidence>
<evidence type="ECO:0000256" key="5">
    <source>
        <dbReference type="ARBA" id="ARBA00023204"/>
    </source>
</evidence>
<evidence type="ECO:0000256" key="1">
    <source>
        <dbReference type="ARBA" id="ARBA00000086"/>
    </source>
</evidence>
<dbReference type="RefSeq" id="WP_102331489.1">
    <property type="nucleotide sequence ID" value="NZ_CP058566.2"/>
</dbReference>
<dbReference type="GO" id="GO:0005737">
    <property type="term" value="C:cytoplasm"/>
    <property type="evidence" value="ECO:0007669"/>
    <property type="project" value="TreeGrafter"/>
</dbReference>
<keyword evidence="5" id="KW-0234">DNA repair</keyword>
<dbReference type="InterPro" id="IPR003265">
    <property type="entry name" value="HhH-GPD_domain"/>
</dbReference>
<dbReference type="InterPro" id="IPR051912">
    <property type="entry name" value="Alkylbase_DNA_Glycosylase/TA"/>
</dbReference>
<keyword evidence="8" id="KW-1185">Reference proteome</keyword>
<dbReference type="GO" id="GO:0006285">
    <property type="term" value="P:base-excision repair, AP site formation"/>
    <property type="evidence" value="ECO:0007669"/>
    <property type="project" value="TreeGrafter"/>
</dbReference>
<dbReference type="AlphaFoldDB" id="A0A2P5P4T4"/>
<dbReference type="GO" id="GO:0032131">
    <property type="term" value="F:alkylated DNA binding"/>
    <property type="evidence" value="ECO:0007669"/>
    <property type="project" value="TreeGrafter"/>
</dbReference>
<comment type="catalytic activity">
    <reaction evidence="1">
        <text>Hydrolysis of alkylated DNA, releasing 3-methyladenine, 3-methylguanine, 7-methylguanine and 7-methyladenine.</text>
        <dbReference type="EC" id="3.2.2.21"/>
    </reaction>
</comment>
<dbReference type="Pfam" id="PF00730">
    <property type="entry name" value="HhH-GPD"/>
    <property type="match status" value="1"/>
</dbReference>
<dbReference type="GO" id="GO:0043916">
    <property type="term" value="F:DNA-7-methylguanine glycosylase activity"/>
    <property type="evidence" value="ECO:0007669"/>
    <property type="project" value="TreeGrafter"/>
</dbReference>
<feature type="domain" description="HhH-GPD" evidence="6">
    <location>
        <begin position="134"/>
        <end position="294"/>
    </location>
</feature>
<dbReference type="Gene3D" id="1.10.340.30">
    <property type="entry name" value="Hypothetical protein, domain 2"/>
    <property type="match status" value="1"/>
</dbReference>
<dbReference type="Gene3D" id="3.30.310.20">
    <property type="entry name" value="DNA-3-methyladenine glycosylase AlkA, N-terminal domain"/>
    <property type="match status" value="1"/>
</dbReference>
<evidence type="ECO:0000256" key="4">
    <source>
        <dbReference type="ARBA" id="ARBA00022763"/>
    </source>
</evidence>
<dbReference type="PANTHER" id="PTHR43003:SF5">
    <property type="entry name" value="DNA-3-METHYLADENINE GLYCOSYLASE"/>
    <property type="match status" value="1"/>
</dbReference>
<dbReference type="SUPFAM" id="SSF48150">
    <property type="entry name" value="DNA-glycosylase"/>
    <property type="match status" value="1"/>
</dbReference>
<dbReference type="EC" id="3.2.2.21" evidence="3"/>
<gene>
    <name evidence="7" type="ORF">JP09_009610</name>
</gene>
<comment type="caution">
    <text evidence="7">The sequence shown here is derived from an EMBL/GenBank/DDBJ whole genome shotgun (WGS) entry which is preliminary data.</text>
</comment>
<dbReference type="PANTHER" id="PTHR43003">
    <property type="entry name" value="DNA-3-METHYLADENINE GLYCOSYLASE"/>
    <property type="match status" value="1"/>
</dbReference>
<proteinExistence type="inferred from homology"/>
<reference evidence="7 8" key="1">
    <citation type="journal article" date="2017" name="ISME J.">
        <title>Grape pomace compost harbors organohalide-respiring Dehalogenimonas species with novel reductive dehalogenase genes.</title>
        <authorList>
            <person name="Yang Y."/>
            <person name="Higgins S.A."/>
            <person name="Yan J."/>
            <person name="Simsir B."/>
            <person name="Chourey K."/>
            <person name="Iyer R."/>
            <person name="Hettich R.L."/>
            <person name="Baldwin B."/>
            <person name="Ogles D.M."/>
            <person name="Loffler F.E."/>
        </authorList>
    </citation>
    <scope>NUCLEOTIDE SEQUENCE [LARGE SCALE GENOMIC DNA]</scope>
    <source>
        <strain evidence="7 8">GP</strain>
    </source>
</reference>
<dbReference type="OrthoDB" id="9785929at2"/>
<accession>A0A2P5P4T4</accession>
<evidence type="ECO:0000259" key="6">
    <source>
        <dbReference type="SMART" id="SM00478"/>
    </source>
</evidence>
<dbReference type="InterPro" id="IPR011257">
    <property type="entry name" value="DNA_glycosylase"/>
</dbReference>
<dbReference type="SMART" id="SM00478">
    <property type="entry name" value="ENDO3c"/>
    <property type="match status" value="1"/>
</dbReference>
<evidence type="ECO:0000256" key="2">
    <source>
        <dbReference type="ARBA" id="ARBA00010817"/>
    </source>
</evidence>
<protein>
    <recommendedName>
        <fullName evidence="3">DNA-3-methyladenine glycosylase II</fullName>
        <ecNumber evidence="3">3.2.2.21</ecNumber>
    </recommendedName>
</protein>
<dbReference type="FunFam" id="1.10.340.30:FF:000004">
    <property type="entry name" value="DNA-3-methyladenine glycosylase II"/>
    <property type="match status" value="1"/>
</dbReference>
<dbReference type="CDD" id="cd00056">
    <property type="entry name" value="ENDO3c"/>
    <property type="match status" value="1"/>
</dbReference>
<dbReference type="Proteomes" id="UP000235653">
    <property type="component" value="Unassembled WGS sequence"/>
</dbReference>
<keyword evidence="4" id="KW-0227">DNA damage</keyword>